<feature type="transmembrane region" description="Helical" evidence="8">
    <location>
        <begin position="382"/>
        <end position="401"/>
    </location>
</feature>
<feature type="transmembrane region" description="Helical" evidence="8">
    <location>
        <begin position="210"/>
        <end position="234"/>
    </location>
</feature>
<feature type="transmembrane region" description="Helical" evidence="8">
    <location>
        <begin position="169"/>
        <end position="189"/>
    </location>
</feature>
<evidence type="ECO:0000313" key="11">
    <source>
        <dbReference type="Proteomes" id="UP000233491"/>
    </source>
</evidence>
<evidence type="ECO:0000313" key="10">
    <source>
        <dbReference type="EMBL" id="PKR89173.1"/>
    </source>
</evidence>
<evidence type="ECO:0000256" key="4">
    <source>
        <dbReference type="ARBA" id="ARBA00022448"/>
    </source>
</evidence>
<dbReference type="Gene3D" id="1.20.1250.20">
    <property type="entry name" value="MFS general substrate transporter like domains"/>
    <property type="match status" value="1"/>
</dbReference>
<dbReference type="PANTHER" id="PTHR23504">
    <property type="entry name" value="MAJOR FACILITATOR SUPERFAMILY DOMAIN-CONTAINING PROTEIN 10"/>
    <property type="match status" value="1"/>
</dbReference>
<dbReference type="InterPro" id="IPR020846">
    <property type="entry name" value="MFS_dom"/>
</dbReference>
<feature type="transmembrane region" description="Helical" evidence="8">
    <location>
        <begin position="108"/>
        <end position="129"/>
    </location>
</feature>
<dbReference type="PANTHER" id="PTHR23504:SF15">
    <property type="entry name" value="MAJOR FACILITATOR SUPERFAMILY (MFS) PROFILE DOMAIN-CONTAINING PROTEIN"/>
    <property type="match status" value="1"/>
</dbReference>
<feature type="transmembrane region" description="Helical" evidence="8">
    <location>
        <begin position="12"/>
        <end position="38"/>
    </location>
</feature>
<feature type="transmembrane region" description="Helical" evidence="8">
    <location>
        <begin position="141"/>
        <end position="163"/>
    </location>
</feature>
<accession>A0A1I4UIF8</accession>
<evidence type="ECO:0000256" key="5">
    <source>
        <dbReference type="ARBA" id="ARBA00022692"/>
    </source>
</evidence>
<evidence type="ECO:0000256" key="3">
    <source>
        <dbReference type="ARBA" id="ARBA00007520"/>
    </source>
</evidence>
<dbReference type="EMBL" id="PJNW01000007">
    <property type="protein sequence ID" value="PKR89173.1"/>
    <property type="molecule type" value="Genomic_DNA"/>
</dbReference>
<feature type="domain" description="Major facilitator superfamily (MFS) profile" evidence="9">
    <location>
        <begin position="12"/>
        <end position="407"/>
    </location>
</feature>
<evidence type="ECO:0000256" key="1">
    <source>
        <dbReference type="ARBA" id="ARBA00003279"/>
    </source>
</evidence>
<sequence length="407" mass="42265">MTDVTLDARRGGFPFVLATAFLDAAGFGMVLPVLPALIASLTGEGMGAAAVEGGRLTFAYAAMLFLFSPLIGGLSDRFGRRPLLILAIASFALDNLICALAPSLAWLYLGRILSGISGSTGPVIGAYIADTTAPDDRAARFGRVGMAFGAGFMLGPALGGLVGELSPRAPFLVAALLALVNACVGWAFLKESLPVERRRLLDLAKANPFGALRFIAGAAGIGLPIVVLVLMQVAHDSLPAVWTFSLKERFGWGEREIGLTLTLVGVVMTAVTGFVVGPTVKRFGEHGAAMVGLMVAGIGFLGFAFATSGLTITPFIAGFAFIGIVGPSLTAMMSRRVSAERQGELQGAIGAVKGITMALAPIPMTELFGYFTSDAAPVRFAGAPFLLSAVLMGIALVVIGWDRRVRR</sequence>
<comment type="caution">
    <text evidence="10">The sequence shown here is derived from an EMBL/GenBank/DDBJ whole genome shotgun (WGS) entry which is preliminary data.</text>
</comment>
<proteinExistence type="inferred from homology"/>
<keyword evidence="5 8" id="KW-0812">Transmembrane</keyword>
<dbReference type="CDD" id="cd17388">
    <property type="entry name" value="MFS_TetA"/>
    <property type="match status" value="1"/>
</dbReference>
<dbReference type="GO" id="GO:0016020">
    <property type="term" value="C:membrane"/>
    <property type="evidence" value="ECO:0007669"/>
    <property type="project" value="UniProtKB-SubCell"/>
</dbReference>
<organism evidence="10 11">
    <name type="scientific">Pleomorphomonas diazotrophica</name>
    <dbReference type="NCBI Taxonomy" id="1166257"/>
    <lineage>
        <taxon>Bacteria</taxon>
        <taxon>Pseudomonadati</taxon>
        <taxon>Pseudomonadota</taxon>
        <taxon>Alphaproteobacteria</taxon>
        <taxon>Hyphomicrobiales</taxon>
        <taxon>Pleomorphomonadaceae</taxon>
        <taxon>Pleomorphomonas</taxon>
    </lineage>
</organism>
<dbReference type="InterPro" id="IPR005829">
    <property type="entry name" value="Sugar_transporter_CS"/>
</dbReference>
<feature type="transmembrane region" description="Helical" evidence="8">
    <location>
        <begin position="288"/>
        <end position="306"/>
    </location>
</feature>
<dbReference type="AlphaFoldDB" id="A0A1I4UIF8"/>
<dbReference type="InterPro" id="IPR001958">
    <property type="entry name" value="Tet-R_TetA/multi-R_MdtG-like"/>
</dbReference>
<comment type="similarity">
    <text evidence="3">Belongs to the major facilitator superfamily. TCR/Tet family.</text>
</comment>
<dbReference type="Pfam" id="PF07690">
    <property type="entry name" value="MFS_1"/>
    <property type="match status" value="1"/>
</dbReference>
<dbReference type="RefSeq" id="WP_101289182.1">
    <property type="nucleotide sequence ID" value="NZ_FOUQ01000008.1"/>
</dbReference>
<feature type="transmembrane region" description="Helical" evidence="8">
    <location>
        <begin position="312"/>
        <end position="333"/>
    </location>
</feature>
<dbReference type="SUPFAM" id="SSF103473">
    <property type="entry name" value="MFS general substrate transporter"/>
    <property type="match status" value="1"/>
</dbReference>
<evidence type="ECO:0000256" key="8">
    <source>
        <dbReference type="SAM" id="Phobius"/>
    </source>
</evidence>
<evidence type="ECO:0000256" key="2">
    <source>
        <dbReference type="ARBA" id="ARBA00004141"/>
    </source>
</evidence>
<reference evidence="10 11" key="1">
    <citation type="submission" date="2017-12" db="EMBL/GenBank/DDBJ databases">
        <title>Anaerobic carbon monoxide metabolism by Pleomorphomonas carboxyditropha sp. nov., a new mesophilic hydrogenogenic carboxidotroph.</title>
        <authorList>
            <person name="Esquivel-Elizondo S."/>
            <person name="Krajmalnik-Brown R."/>
        </authorList>
    </citation>
    <scope>NUCLEOTIDE SEQUENCE [LARGE SCALE GENOMIC DNA]</scope>
    <source>
        <strain evidence="10 11">R5-392</strain>
    </source>
</reference>
<comment type="function">
    <text evidence="1">Resistance to tetracycline by an active tetracycline efflux. This is an energy-dependent process that decreases the accumulation of the antibiotic in whole cells. This protein functions as a metal-tetracycline/H(+) antiporter.</text>
</comment>
<dbReference type="PROSITE" id="PS00216">
    <property type="entry name" value="SUGAR_TRANSPORT_1"/>
    <property type="match status" value="1"/>
</dbReference>
<name>A0A1I4UIF8_9HYPH</name>
<protein>
    <submittedName>
        <fullName evidence="10">Tetracycline resistance MFS efflux pump</fullName>
    </submittedName>
</protein>
<feature type="transmembrane region" description="Helical" evidence="8">
    <location>
        <begin position="345"/>
        <end position="362"/>
    </location>
</feature>
<feature type="transmembrane region" description="Helical" evidence="8">
    <location>
        <begin position="257"/>
        <end position="276"/>
    </location>
</feature>
<dbReference type="GO" id="GO:0022857">
    <property type="term" value="F:transmembrane transporter activity"/>
    <property type="evidence" value="ECO:0007669"/>
    <property type="project" value="InterPro"/>
</dbReference>
<keyword evidence="6 8" id="KW-1133">Transmembrane helix</keyword>
<evidence type="ECO:0000256" key="6">
    <source>
        <dbReference type="ARBA" id="ARBA00022989"/>
    </source>
</evidence>
<dbReference type="InterPro" id="IPR011701">
    <property type="entry name" value="MFS"/>
</dbReference>
<dbReference type="Proteomes" id="UP000233491">
    <property type="component" value="Unassembled WGS sequence"/>
</dbReference>
<evidence type="ECO:0000259" key="9">
    <source>
        <dbReference type="PROSITE" id="PS50850"/>
    </source>
</evidence>
<dbReference type="InterPro" id="IPR036259">
    <property type="entry name" value="MFS_trans_sf"/>
</dbReference>
<dbReference type="PRINTS" id="PR01035">
    <property type="entry name" value="TCRTETA"/>
</dbReference>
<feature type="transmembrane region" description="Helical" evidence="8">
    <location>
        <begin position="83"/>
        <end position="102"/>
    </location>
</feature>
<keyword evidence="4" id="KW-0813">Transport</keyword>
<comment type="subcellular location">
    <subcellularLocation>
        <location evidence="2">Membrane</location>
        <topology evidence="2">Multi-pass membrane protein</topology>
    </subcellularLocation>
</comment>
<keyword evidence="7 8" id="KW-0472">Membrane</keyword>
<feature type="transmembrane region" description="Helical" evidence="8">
    <location>
        <begin position="58"/>
        <end position="76"/>
    </location>
</feature>
<gene>
    <name evidence="10" type="ORF">CXZ10_10845</name>
</gene>
<evidence type="ECO:0000256" key="7">
    <source>
        <dbReference type="ARBA" id="ARBA00023136"/>
    </source>
</evidence>
<dbReference type="OrthoDB" id="9764259at2"/>
<dbReference type="PROSITE" id="PS50850">
    <property type="entry name" value="MFS"/>
    <property type="match status" value="1"/>
</dbReference>
<keyword evidence="11" id="KW-1185">Reference proteome</keyword>